<dbReference type="Pfam" id="PF17771">
    <property type="entry name" value="ADAMTS_CR_2"/>
    <property type="match status" value="1"/>
</dbReference>
<feature type="binding site" evidence="13">
    <location>
        <position position="149"/>
    </location>
    <ligand>
        <name>Ca(2+)</name>
        <dbReference type="ChEBI" id="CHEBI:29108"/>
        <label>1</label>
    </ligand>
</feature>
<dbReference type="EMBL" id="QCYY01001748">
    <property type="protein sequence ID" value="ROT75655.1"/>
    <property type="molecule type" value="Genomic_DNA"/>
</dbReference>
<dbReference type="InterPro" id="IPR013273">
    <property type="entry name" value="ADAMTS/ADAMTS-like"/>
</dbReference>
<dbReference type="OrthoDB" id="5855429at2759"/>
<feature type="disulfide bond" evidence="14">
    <location>
        <begin position="180"/>
        <end position="266"/>
    </location>
</feature>
<feature type="binding site" evidence="13">
    <location>
        <position position="266"/>
    </location>
    <ligand>
        <name>Ca(2+)</name>
        <dbReference type="ChEBI" id="CHEBI:29108"/>
        <label>1</label>
    </ligand>
</feature>
<feature type="domain" description="GON" evidence="18">
    <location>
        <begin position="1194"/>
        <end position="1396"/>
    </location>
</feature>
<dbReference type="InterPro" id="IPR006586">
    <property type="entry name" value="ADAM_Cys-rich"/>
</dbReference>
<dbReference type="InterPro" id="IPR024079">
    <property type="entry name" value="MetalloPept_cat_dom_sf"/>
</dbReference>
<dbReference type="PRINTS" id="PR01857">
    <property type="entry name" value="ADAMTSFAMILY"/>
</dbReference>
<feature type="binding site" evidence="13 15">
    <location>
        <position position="212"/>
    </location>
    <ligand>
        <name>Zn(2+)</name>
        <dbReference type="ChEBI" id="CHEBI:29105"/>
        <note>catalytic</note>
    </ligand>
</feature>
<comment type="caution">
    <text evidence="19">The sequence shown here is derived from an EMBL/GenBank/DDBJ whole genome shotgun (WGS) entry which is preliminary data.</text>
</comment>
<comment type="subcellular location">
    <subcellularLocation>
        <location evidence="1">Secreted</location>
    </subcellularLocation>
</comment>
<dbReference type="Pfam" id="PF19030">
    <property type="entry name" value="TSP1_ADAMTS"/>
    <property type="match status" value="4"/>
</dbReference>
<dbReference type="FunFam" id="2.60.120.830:FF:000001">
    <property type="entry name" value="A disintegrin and metalloproteinase with thrombospondin motifs 1"/>
    <property type="match status" value="1"/>
</dbReference>
<keyword evidence="20" id="KW-1185">Reference proteome</keyword>
<evidence type="ECO:0000259" key="17">
    <source>
        <dbReference type="PROSITE" id="PS50215"/>
    </source>
</evidence>
<name>A0A3R7QDY3_PENVA</name>
<dbReference type="Gene3D" id="2.20.100.10">
    <property type="entry name" value="Thrombospondin type-1 (TSP1) repeat"/>
    <property type="match status" value="4"/>
</dbReference>
<dbReference type="Pfam" id="PF01421">
    <property type="entry name" value="Reprolysin"/>
    <property type="match status" value="1"/>
</dbReference>
<dbReference type="InterPro" id="IPR036383">
    <property type="entry name" value="TSP1_rpt_sf"/>
</dbReference>
<keyword evidence="4" id="KW-0165">Cleavage on pair of basic residues</keyword>
<dbReference type="PANTHER" id="PTHR13723:SF278">
    <property type="entry name" value="ADAM METALLOPEPTIDASE WITH THROMBOSPONDIN TYPE 1 MOTIF A, ISOFORM B"/>
    <property type="match status" value="1"/>
</dbReference>
<dbReference type="GO" id="GO:0006508">
    <property type="term" value="P:proteolysis"/>
    <property type="evidence" value="ECO:0007669"/>
    <property type="project" value="UniProtKB-KW"/>
</dbReference>
<evidence type="ECO:0000256" key="1">
    <source>
        <dbReference type="ARBA" id="ARBA00004613"/>
    </source>
</evidence>
<feature type="disulfide bond" evidence="14">
    <location>
        <begin position="296"/>
        <end position="318"/>
    </location>
</feature>
<keyword evidence="19" id="KW-0401">Integrin</keyword>
<dbReference type="Gene3D" id="2.60.120.830">
    <property type="match status" value="1"/>
</dbReference>
<dbReference type="Pfam" id="PF25379">
    <property type="entry name" value="Adt-1"/>
    <property type="match status" value="1"/>
</dbReference>
<dbReference type="Gene3D" id="3.40.1620.60">
    <property type="match status" value="2"/>
</dbReference>
<evidence type="ECO:0000256" key="12">
    <source>
        <dbReference type="PIRSR" id="PIRSR613273-1"/>
    </source>
</evidence>
<evidence type="ECO:0000256" key="16">
    <source>
        <dbReference type="SAM" id="MobiDB-lite"/>
    </source>
</evidence>
<feature type="disulfide bond" evidence="14">
    <location>
        <begin position="313"/>
        <end position="347"/>
    </location>
</feature>
<dbReference type="SUPFAM" id="SSF82895">
    <property type="entry name" value="TSP-1 type 1 repeat"/>
    <property type="match status" value="4"/>
</dbReference>
<keyword evidence="9" id="KW-0865">Zymogen</keyword>
<feature type="binding site" evidence="13">
    <location>
        <position position="50"/>
    </location>
    <ligand>
        <name>Ca(2+)</name>
        <dbReference type="ChEBI" id="CHEBI:29108"/>
        <label>1</label>
    </ligand>
</feature>
<dbReference type="Pfam" id="PF08685">
    <property type="entry name" value="GON"/>
    <property type="match status" value="1"/>
</dbReference>
<dbReference type="PROSITE" id="PS50092">
    <property type="entry name" value="TSP1"/>
    <property type="match status" value="5"/>
</dbReference>
<feature type="binding site" evidence="13 15">
    <location>
        <position position="206"/>
    </location>
    <ligand>
        <name>Zn(2+)</name>
        <dbReference type="ChEBI" id="CHEBI:29105"/>
        <note>catalytic</note>
    </ligand>
</feature>
<dbReference type="Gene3D" id="3.40.390.10">
    <property type="entry name" value="Collagenase (Catalytic Domain)"/>
    <property type="match status" value="1"/>
</dbReference>
<keyword evidence="3" id="KW-0645">Protease</keyword>
<proteinExistence type="predicted"/>
<dbReference type="SMART" id="SM00209">
    <property type="entry name" value="TSP1"/>
    <property type="match status" value="7"/>
</dbReference>
<dbReference type="SUPFAM" id="SSF55486">
    <property type="entry name" value="Metalloproteases ('zincins'), catalytic domain"/>
    <property type="match status" value="1"/>
</dbReference>
<dbReference type="InterPro" id="IPR000884">
    <property type="entry name" value="TSP1_rpt"/>
</dbReference>
<evidence type="ECO:0000256" key="13">
    <source>
        <dbReference type="PIRSR" id="PIRSR613273-2"/>
    </source>
</evidence>
<dbReference type="PROSITE" id="PS50215">
    <property type="entry name" value="ADAM_MEPRO"/>
    <property type="match status" value="1"/>
</dbReference>
<keyword evidence="11" id="KW-0325">Glycoprotein</keyword>
<evidence type="ECO:0000256" key="10">
    <source>
        <dbReference type="ARBA" id="ARBA00023157"/>
    </source>
</evidence>
<dbReference type="GO" id="GO:0005576">
    <property type="term" value="C:extracellular region"/>
    <property type="evidence" value="ECO:0007669"/>
    <property type="project" value="UniProtKB-SubCell"/>
</dbReference>
<evidence type="ECO:0000256" key="2">
    <source>
        <dbReference type="ARBA" id="ARBA00022525"/>
    </source>
</evidence>
<dbReference type="FunFam" id="2.20.100.10:FF:000001">
    <property type="entry name" value="semaphorin-5A isoform X1"/>
    <property type="match status" value="1"/>
</dbReference>
<reference evidence="19 20" key="2">
    <citation type="submission" date="2019-01" db="EMBL/GenBank/DDBJ databases">
        <title>The decoding of complex shrimp genome reveals the adaptation for benthos swimmer, frequently molting mechanism and breeding impact on genome.</title>
        <authorList>
            <person name="Sun Y."/>
            <person name="Gao Y."/>
            <person name="Yu Y."/>
        </authorList>
    </citation>
    <scope>NUCLEOTIDE SEQUENCE [LARGE SCALE GENOMIC DNA]</scope>
    <source>
        <tissue evidence="19">Muscle</tissue>
    </source>
</reference>
<feature type="compositionally biased region" description="Basic and acidic residues" evidence="16">
    <location>
        <begin position="12"/>
        <end position="24"/>
    </location>
</feature>
<evidence type="ECO:0000256" key="11">
    <source>
        <dbReference type="ARBA" id="ARBA00023180"/>
    </source>
</evidence>
<feature type="compositionally biased region" description="Basic and acidic residues" evidence="16">
    <location>
        <begin position="838"/>
        <end position="850"/>
    </location>
</feature>
<protein>
    <submittedName>
        <fullName evidence="19">Putative A disintegrin and metalloproteinase with thrombospondin motifs 20 isoform X4</fullName>
    </submittedName>
</protein>
<dbReference type="InterPro" id="IPR041645">
    <property type="entry name" value="ADAMTS_CR_2"/>
</dbReference>
<feature type="disulfide bond" evidence="14">
    <location>
        <begin position="131"/>
        <end position="186"/>
    </location>
</feature>
<sequence>MNRSTTSGSKRSLAEAKPKAHATEPTRVTSGRRPHHRTRRFLYSRRYTIEVMVVIDGKMARYHGKHVDQYVLTLMSVVALIFRDASIGNRIDIAVVEVLRPERQSFVPKRSYENNAEAMGKSAEEMLKMFCKWQKQGLKYNTNHPRRYDTALLLTRENICRNPWTKSCDTLGLAELGTMCSKHSSCSIVQDNGLSAAFTIAHELGHLLNMPHDNDDKCKLIRGSKDDSHRMNVMSRMLDHNTLPWVWSNCSRHILTEYLNGGHGRCLEEEAWTNKLVEEKTELTLAGELFNASKQCQYVFGKSAKICPHMPPCKRLWCTTAMDEKEGCRTQHMPWADGTVCEVGKWCLRGKCVDKNKGAMKKVDGQWGDWLPWSACSRTCGVGVRRSERGCDYPKPQYGGRYCTGERVRYESCIMRPCSSGAIDFRTQQCQAYNKKNFGLPDIPEDVKWIPKYASIRREDSCKLFCQVYNNSRTYFQLREKVEDGTPCGPDTYDICVNGECRVAGCDYVLNSTAKADSCGVCNGDNSTCKVTSGSIVKSRSYGYTDIVVVPEGAAMVDVTQGSSDEQAADDNYLALMDVETGEYLLNGHWIVTPFQKLVEFGGTLIEYTGSNAGTERINSTKPLQKRLLVQILSVGNLTPPHVKYSYTKSNLLTSPNYYWRLGEWSNCTESCIGERQKSAYCVRADTGEATIDEMCLAHPRPATVTESCAHTCPASWTYKEWSACGLSGETCLRRREVMGCVSSLGDSVKENRCEEDQQATEEVCPREECPYWQYHEWSPCKCANGNTSGERRRLYSCRIRDRPISRWQCEQMEAPKDTGNCSCWYAEAWSSLNQGGHSEHDNLVGGEHHDKRRRQHPRHRHLPPDDANDIPNALPGLDDRDLDDKDFLDNRVDGGGPRYDGRRGKERGGQQPWARPRGSHRGQHHSSEEESNSVVQEYDHDRRYKNKNNWQTGDWGRCSRDCGGGQKRRQVVCMGPEETCPLEEKPADVASCNSEICTEWSTGGWGHCHTRRPRCGRGTQQRLVVCRAVNGVELAEERCHQEDRPTHVRPCKTPCHNKASGRGQRYRWKTGDWSTCSEECGRGVKQREITCVDTGVNINHGGVLSGEVQVHSDYCLREGLSKPREKRGCNTQPCSFRWASSPWSECQASCGQKGRQRRSIYCVDANEQKTRRSMCPKEHRPKRRQKCTGRPCGFTTCAEAREALQVTVDGEYSLLVAGMNMSIFCLGMNSTSPTEYLTLPAGEEGNFAEMYNKILFNPETCPHEGKRRSDCDCEVDESDRSGYTAFSRIRLNTTSLSVDAYDFTFARAVEGRRLVPYGEAGDCYSKAKCPQGGFSINLAGTELAVSSRTTWLSKGSHAAHWINRLDDNQRILGRCGGYCGTCTPDPSIGIKLGLRDG</sequence>
<dbReference type="CDD" id="cd04273">
    <property type="entry name" value="ZnMc_ADAMTS_like"/>
    <property type="match status" value="1"/>
</dbReference>
<keyword evidence="5 13" id="KW-0479">Metal-binding</keyword>
<dbReference type="GO" id="GO:0008270">
    <property type="term" value="F:zinc ion binding"/>
    <property type="evidence" value="ECO:0007669"/>
    <property type="project" value="InterPro"/>
</dbReference>
<keyword evidence="13" id="KW-0106">Calcium</keyword>
<evidence type="ECO:0000313" key="19">
    <source>
        <dbReference type="EMBL" id="ROT75655.1"/>
    </source>
</evidence>
<feature type="region of interest" description="Disordered" evidence="16">
    <location>
        <begin position="837"/>
        <end position="939"/>
    </location>
</feature>
<dbReference type="InterPro" id="IPR050439">
    <property type="entry name" value="ADAMTS_ADAMTS-like"/>
</dbReference>
<evidence type="ECO:0000313" key="20">
    <source>
        <dbReference type="Proteomes" id="UP000283509"/>
    </source>
</evidence>
<evidence type="ECO:0000256" key="8">
    <source>
        <dbReference type="ARBA" id="ARBA00023049"/>
    </source>
</evidence>
<evidence type="ECO:0000256" key="15">
    <source>
        <dbReference type="PROSITE-ProRule" id="PRU00276"/>
    </source>
</evidence>
<dbReference type="InterPro" id="IPR057401">
    <property type="entry name" value="Adt-1/2-like_dom"/>
</dbReference>
<dbReference type="Pfam" id="PF05986">
    <property type="entry name" value="ADAMTS_spacer1"/>
    <property type="match status" value="1"/>
</dbReference>
<feature type="disulfide bond" evidence="14">
    <location>
        <begin position="391"/>
        <end position="403"/>
    </location>
</feature>
<feature type="binding site" evidence="13 15">
    <location>
        <position position="202"/>
    </location>
    <ligand>
        <name>Zn(2+)</name>
        <dbReference type="ChEBI" id="CHEBI:29105"/>
        <note>catalytic</note>
    </ligand>
</feature>
<feature type="region of interest" description="Disordered" evidence="16">
    <location>
        <begin position="1"/>
        <end position="37"/>
    </location>
</feature>
<dbReference type="GO" id="GO:0030198">
    <property type="term" value="P:extracellular matrix organization"/>
    <property type="evidence" value="ECO:0007669"/>
    <property type="project" value="InterPro"/>
</dbReference>
<feature type="disulfide bond" evidence="14">
    <location>
        <begin position="218"/>
        <end position="250"/>
    </location>
</feature>
<dbReference type="InterPro" id="IPR010294">
    <property type="entry name" value="ADAMTS_spacer1"/>
</dbReference>
<dbReference type="Proteomes" id="UP000283509">
    <property type="component" value="Unassembled WGS sequence"/>
</dbReference>
<evidence type="ECO:0000256" key="6">
    <source>
        <dbReference type="ARBA" id="ARBA00022801"/>
    </source>
</evidence>
<evidence type="ECO:0000256" key="9">
    <source>
        <dbReference type="ARBA" id="ARBA00023145"/>
    </source>
</evidence>
<organism evidence="19 20">
    <name type="scientific">Penaeus vannamei</name>
    <name type="common">Whiteleg shrimp</name>
    <name type="synonym">Litopenaeus vannamei</name>
    <dbReference type="NCBI Taxonomy" id="6689"/>
    <lineage>
        <taxon>Eukaryota</taxon>
        <taxon>Metazoa</taxon>
        <taxon>Ecdysozoa</taxon>
        <taxon>Arthropoda</taxon>
        <taxon>Crustacea</taxon>
        <taxon>Multicrustacea</taxon>
        <taxon>Malacostraca</taxon>
        <taxon>Eumalacostraca</taxon>
        <taxon>Eucarida</taxon>
        <taxon>Decapoda</taxon>
        <taxon>Dendrobranchiata</taxon>
        <taxon>Penaeoidea</taxon>
        <taxon>Penaeidae</taxon>
        <taxon>Penaeus</taxon>
    </lineage>
</organism>
<feature type="compositionally biased region" description="Basic and acidic residues" evidence="16">
    <location>
        <begin position="900"/>
        <end position="909"/>
    </location>
</feature>
<feature type="active site" evidence="12 15">
    <location>
        <position position="203"/>
    </location>
</feature>
<feature type="compositionally biased region" description="Basic residues" evidence="16">
    <location>
        <begin position="851"/>
        <end position="862"/>
    </location>
</feature>
<keyword evidence="10 14" id="KW-1015">Disulfide bond</keyword>
<accession>A0A3R7QDY3</accession>
<dbReference type="PROSITE" id="PS51046">
    <property type="entry name" value="GON"/>
    <property type="match status" value="1"/>
</dbReference>
<dbReference type="InterPro" id="IPR012314">
    <property type="entry name" value="Pept_M12B_GON-ADAMTSs"/>
</dbReference>
<feature type="disulfide bond" evidence="14">
    <location>
        <begin position="160"/>
        <end position="168"/>
    </location>
</feature>
<comment type="cofactor">
    <cofactor evidence="13">
        <name>Zn(2+)</name>
        <dbReference type="ChEBI" id="CHEBI:29105"/>
    </cofactor>
    <text evidence="13">Binds 1 zinc ion per subunit.</text>
</comment>
<feature type="disulfide bond" evidence="14">
    <location>
        <begin position="307"/>
        <end position="328"/>
    </location>
</feature>
<evidence type="ECO:0000256" key="4">
    <source>
        <dbReference type="ARBA" id="ARBA00022685"/>
    </source>
</evidence>
<feature type="domain" description="Peptidase M12B" evidence="17">
    <location>
        <begin position="47"/>
        <end position="271"/>
    </location>
</feature>
<evidence type="ECO:0000256" key="7">
    <source>
        <dbReference type="ARBA" id="ARBA00022833"/>
    </source>
</evidence>
<evidence type="ECO:0000256" key="3">
    <source>
        <dbReference type="ARBA" id="ARBA00022670"/>
    </source>
</evidence>
<feature type="disulfide bond" evidence="14">
    <location>
        <begin position="341"/>
        <end position="352"/>
    </location>
</feature>
<evidence type="ECO:0000256" key="14">
    <source>
        <dbReference type="PIRSR" id="PIRSR613273-3"/>
    </source>
</evidence>
<dbReference type="InterPro" id="IPR001590">
    <property type="entry name" value="Peptidase_M12B"/>
</dbReference>
<feature type="compositionally biased region" description="Polar residues" evidence="16">
    <location>
        <begin position="1"/>
        <end position="10"/>
    </location>
</feature>
<keyword evidence="8" id="KW-0482">Metalloprotease</keyword>
<reference evidence="19 20" key="1">
    <citation type="submission" date="2018-04" db="EMBL/GenBank/DDBJ databases">
        <authorList>
            <person name="Zhang X."/>
            <person name="Yuan J."/>
            <person name="Li F."/>
            <person name="Xiang J."/>
        </authorList>
    </citation>
    <scope>NUCLEOTIDE SEQUENCE [LARGE SCALE GENOMIC DNA]</scope>
    <source>
        <tissue evidence="19">Muscle</tissue>
    </source>
</reference>
<dbReference type="PANTHER" id="PTHR13723">
    <property type="entry name" value="ADAMTS A DISINTEGRIN AND METALLOPROTEASE WITH THROMBOSPONDIN MOTIFS PROTEASE"/>
    <property type="match status" value="1"/>
</dbReference>
<feature type="disulfide bond" evidence="14">
    <location>
        <begin position="376"/>
        <end position="413"/>
    </location>
</feature>
<feature type="compositionally biased region" description="Basic and acidic residues" evidence="16">
    <location>
        <begin position="878"/>
        <end position="893"/>
    </location>
</feature>
<keyword evidence="6" id="KW-0378">Hydrolase</keyword>
<keyword evidence="7 13" id="KW-0862">Zinc</keyword>
<feature type="disulfide bond" evidence="14">
    <location>
        <begin position="380"/>
        <end position="418"/>
    </location>
</feature>
<gene>
    <name evidence="19" type="ORF">C7M84_005793</name>
</gene>
<evidence type="ECO:0000259" key="18">
    <source>
        <dbReference type="PROSITE" id="PS51046"/>
    </source>
</evidence>
<dbReference type="Pfam" id="PF00090">
    <property type="entry name" value="TSP_1"/>
    <property type="match status" value="1"/>
</dbReference>
<feature type="binding site" evidence="13">
    <location>
        <position position="50"/>
    </location>
    <ligand>
        <name>Ca(2+)</name>
        <dbReference type="ChEBI" id="CHEBI:29108"/>
        <label>2</label>
    </ligand>
</feature>
<keyword evidence="2" id="KW-0964">Secreted</keyword>
<dbReference type="SMART" id="SM00608">
    <property type="entry name" value="ACR"/>
    <property type="match status" value="1"/>
</dbReference>
<dbReference type="GO" id="GO:0004222">
    <property type="term" value="F:metalloendopeptidase activity"/>
    <property type="evidence" value="ECO:0007669"/>
    <property type="project" value="InterPro"/>
</dbReference>
<dbReference type="GO" id="GO:0007229">
    <property type="term" value="P:integrin-mediated signaling pathway"/>
    <property type="evidence" value="ECO:0007669"/>
    <property type="project" value="UniProtKB-KW"/>
</dbReference>
<evidence type="ECO:0000256" key="5">
    <source>
        <dbReference type="ARBA" id="ARBA00022723"/>
    </source>
</evidence>
<comment type="caution">
    <text evidence="15">Lacks conserved residue(s) required for the propagation of feature annotation.</text>
</comment>